<reference evidence="1 2" key="1">
    <citation type="journal article" date="2024" name="Science">
        <title>Giant polyketide synthase enzymes in the biosynthesis of giant marine polyether toxins.</title>
        <authorList>
            <person name="Fallon T.R."/>
            <person name="Shende V.V."/>
            <person name="Wierzbicki I.H."/>
            <person name="Pendleton A.L."/>
            <person name="Watervoot N.F."/>
            <person name="Auber R.P."/>
            <person name="Gonzalez D.J."/>
            <person name="Wisecaver J.H."/>
            <person name="Moore B.S."/>
        </authorList>
    </citation>
    <scope>NUCLEOTIDE SEQUENCE [LARGE SCALE GENOMIC DNA]</scope>
    <source>
        <strain evidence="1 2">12B1</strain>
    </source>
</reference>
<accession>A0AB34JYQ7</accession>
<proteinExistence type="predicted"/>
<evidence type="ECO:0000313" key="1">
    <source>
        <dbReference type="EMBL" id="KAL1527040.1"/>
    </source>
</evidence>
<comment type="caution">
    <text evidence="1">The sequence shown here is derived from an EMBL/GenBank/DDBJ whole genome shotgun (WGS) entry which is preliminary data.</text>
</comment>
<organism evidence="1 2">
    <name type="scientific">Prymnesium parvum</name>
    <name type="common">Toxic golden alga</name>
    <dbReference type="NCBI Taxonomy" id="97485"/>
    <lineage>
        <taxon>Eukaryota</taxon>
        <taxon>Haptista</taxon>
        <taxon>Haptophyta</taxon>
        <taxon>Prymnesiophyceae</taxon>
        <taxon>Prymnesiales</taxon>
        <taxon>Prymnesiaceae</taxon>
        <taxon>Prymnesium</taxon>
    </lineage>
</organism>
<protein>
    <recommendedName>
        <fullName evidence="3">Class I SAM-dependent methyltransferase</fullName>
    </recommendedName>
</protein>
<keyword evidence="2" id="KW-1185">Reference proteome</keyword>
<evidence type="ECO:0000313" key="2">
    <source>
        <dbReference type="Proteomes" id="UP001515480"/>
    </source>
</evidence>
<dbReference type="AlphaFoldDB" id="A0AB34JYQ7"/>
<dbReference type="EMBL" id="JBGBPQ010000003">
    <property type="protein sequence ID" value="KAL1527040.1"/>
    <property type="molecule type" value="Genomic_DNA"/>
</dbReference>
<dbReference type="Proteomes" id="UP001515480">
    <property type="component" value="Unassembled WGS sequence"/>
</dbReference>
<gene>
    <name evidence="1" type="ORF">AB1Y20_015726</name>
</gene>
<sequence length="331" mass="36595">MVTDSVGGQEQLSGCSAAITQGCRQPLYQNLTKVLCSIEASTKDSLLTKGRIAELVRASGLAYTRAVQHGTNLSIYGEEAAWMLSRAYGGKNGLWQVPAQLECALQQLSSNRIQHSLTIGTFSGWTDIFMTAILRRFAPSPSEYTHLTVDVISATVQSCVQRTLRNLNVTRLVLGDPPLVNRPEDSQLLPGRRFMRCTNRTSMRAGCSMRDLVAHNGVLRDSATGRELLRLRHVYDLCFIDGDHSYQAVNNDFEGLRGVCRTFLFHDIINAPRVGNLSTTLFWLETAAGKWQQPGRYAYSTVECTQQPAGSDGQLMGLGIVDVSRWRPSSF</sequence>
<evidence type="ECO:0008006" key="3">
    <source>
        <dbReference type="Google" id="ProtNLM"/>
    </source>
</evidence>
<name>A0AB34JYQ7_PRYPA</name>